<dbReference type="InterPro" id="IPR000629">
    <property type="entry name" value="RNA-helicase_DEAD-box_CS"/>
</dbReference>
<keyword evidence="3 7" id="KW-0347">Helicase</keyword>
<dbReference type="GO" id="GO:0004386">
    <property type="term" value="F:helicase activity"/>
    <property type="evidence" value="ECO:0007669"/>
    <property type="project" value="UniProtKB-KW"/>
</dbReference>
<dbReference type="InterPro" id="IPR027417">
    <property type="entry name" value="P-loop_NTPase"/>
</dbReference>
<dbReference type="SMART" id="SM00487">
    <property type="entry name" value="DEXDc"/>
    <property type="match status" value="1"/>
</dbReference>
<dbReference type="InterPro" id="IPR011545">
    <property type="entry name" value="DEAD/DEAH_box_helicase_dom"/>
</dbReference>
<dbReference type="InterPro" id="IPR014014">
    <property type="entry name" value="RNA_helicase_DEAD_Q_motif"/>
</dbReference>
<dbReference type="InterPro" id="IPR014001">
    <property type="entry name" value="Helicase_ATP-bd"/>
</dbReference>
<organism evidence="11 12">
    <name type="scientific">Vagococcus proximus</name>
    <dbReference type="NCBI Taxonomy" id="2991417"/>
    <lineage>
        <taxon>Bacteria</taxon>
        <taxon>Bacillati</taxon>
        <taxon>Bacillota</taxon>
        <taxon>Bacilli</taxon>
        <taxon>Lactobacillales</taxon>
        <taxon>Enterococcaceae</taxon>
        <taxon>Vagococcus</taxon>
    </lineage>
</organism>
<dbReference type="Pfam" id="PF03880">
    <property type="entry name" value="DbpA"/>
    <property type="match status" value="1"/>
</dbReference>
<dbReference type="InterPro" id="IPR044742">
    <property type="entry name" value="DEAD/DEAH_RhlB"/>
</dbReference>
<sequence length="492" mass="55406">MSENGFNELNISSELIKALDYLDYTKPTQVQQEVFPFLKAKKNIVVKSQTGSGKTASFAIPMCEQVEWEERLPQVLILTPTRELAMQIQTEVFNISRFKRLKVASIFGRSPFQKQEKLLKQRTHIVVATPGRLLDHVNRGTIDLSKIETVIIDEADEMLAMGFIEQVDKVLASVSEDINIGLFSATMPAAIQKLADKYLPDASYIEVQSDDKVQNRIDQYYYNVMEDDKVQLLLDVLVVDNPNTSIIFCNTRDVVEELSEGLSALGAKPVMLHGGMEQRDRSKVITEFKQGYHRFLVATDVAARGLDISDVSLVVNFDFPNTVETYTHRIGRTARLDKEGKAITFVNQYDGKNFDEIAEFNEGAWKQMVAPKESLVADKMSSFTAKQERQPKLKKVKELVFKEEIMKLHINAGKKTKMRAGDVVGAIANIDGVSADDIGVIDLLDVSTFVEILNGKGSLVMKALDEKGIKGRKRRISKANESEYEREIKKHM</sequence>
<dbReference type="PROSITE" id="PS00039">
    <property type="entry name" value="DEAD_ATP_HELICASE"/>
    <property type="match status" value="1"/>
</dbReference>
<keyword evidence="1 7" id="KW-0547">Nucleotide-binding</keyword>
<dbReference type="PROSITE" id="PS51194">
    <property type="entry name" value="HELICASE_CTER"/>
    <property type="match status" value="1"/>
</dbReference>
<gene>
    <name evidence="11" type="ORF">OL233_08940</name>
</gene>
<comment type="similarity">
    <text evidence="5 7">Belongs to the DEAD box helicase family.</text>
</comment>
<evidence type="ECO:0000256" key="2">
    <source>
        <dbReference type="ARBA" id="ARBA00022801"/>
    </source>
</evidence>
<feature type="domain" description="DEAD-box RNA helicase Q" evidence="10">
    <location>
        <begin position="4"/>
        <end position="32"/>
    </location>
</feature>
<evidence type="ECO:0000256" key="1">
    <source>
        <dbReference type="ARBA" id="ARBA00022741"/>
    </source>
</evidence>
<reference evidence="11" key="1">
    <citation type="submission" date="2022-10" db="EMBL/GenBank/DDBJ databases">
        <title>Vagococcus sp. isolated from poultry meat.</title>
        <authorList>
            <person name="Johansson P."/>
            <person name="Bjorkroth J."/>
        </authorList>
    </citation>
    <scope>NUCLEOTIDE SEQUENCE</scope>
    <source>
        <strain evidence="11">PNs007</strain>
    </source>
</reference>
<evidence type="ECO:0000256" key="3">
    <source>
        <dbReference type="ARBA" id="ARBA00022806"/>
    </source>
</evidence>
<dbReference type="InterPro" id="IPR005580">
    <property type="entry name" value="DbpA/CsdA_RNA-bd_dom"/>
</dbReference>
<dbReference type="EMBL" id="JAPDSH010000007">
    <property type="protein sequence ID" value="MDF0480406.1"/>
    <property type="molecule type" value="Genomic_DNA"/>
</dbReference>
<feature type="domain" description="Helicase C-terminal" evidence="9">
    <location>
        <begin position="216"/>
        <end position="376"/>
    </location>
</feature>
<dbReference type="InterPro" id="IPR012677">
    <property type="entry name" value="Nucleotide-bd_a/b_plait_sf"/>
</dbReference>
<evidence type="ECO:0000259" key="9">
    <source>
        <dbReference type="PROSITE" id="PS51194"/>
    </source>
</evidence>
<comment type="caution">
    <text evidence="11">The sequence shown here is derived from an EMBL/GenBank/DDBJ whole genome shotgun (WGS) entry which is preliminary data.</text>
</comment>
<dbReference type="RefSeq" id="WP_275471978.1">
    <property type="nucleotide sequence ID" value="NZ_JAPDSH010000007.1"/>
</dbReference>
<dbReference type="InterPro" id="IPR050079">
    <property type="entry name" value="DEAD_box_RNA_helicase"/>
</dbReference>
<evidence type="ECO:0000256" key="6">
    <source>
        <dbReference type="PROSITE-ProRule" id="PRU00552"/>
    </source>
</evidence>
<dbReference type="Pfam" id="PF00270">
    <property type="entry name" value="DEAD"/>
    <property type="match status" value="1"/>
</dbReference>
<proteinExistence type="inferred from homology"/>
<evidence type="ECO:0000259" key="10">
    <source>
        <dbReference type="PROSITE" id="PS51195"/>
    </source>
</evidence>
<dbReference type="PROSITE" id="PS51195">
    <property type="entry name" value="Q_MOTIF"/>
    <property type="match status" value="1"/>
</dbReference>
<evidence type="ECO:0000256" key="4">
    <source>
        <dbReference type="ARBA" id="ARBA00022840"/>
    </source>
</evidence>
<dbReference type="Gene3D" id="3.30.70.330">
    <property type="match status" value="1"/>
</dbReference>
<evidence type="ECO:0000256" key="7">
    <source>
        <dbReference type="RuleBase" id="RU000492"/>
    </source>
</evidence>
<protein>
    <submittedName>
        <fullName evidence="11">DEAD/DEAH box helicase</fullName>
    </submittedName>
</protein>
<feature type="domain" description="Helicase ATP-binding" evidence="8">
    <location>
        <begin position="35"/>
        <end position="205"/>
    </location>
</feature>
<name>A0ABT5X333_9ENTE</name>
<accession>A0ABT5X333</accession>
<dbReference type="InterPro" id="IPR001650">
    <property type="entry name" value="Helicase_C-like"/>
</dbReference>
<keyword evidence="2 7" id="KW-0378">Hydrolase</keyword>
<keyword evidence="4 7" id="KW-0067">ATP-binding</keyword>
<dbReference type="PROSITE" id="PS51192">
    <property type="entry name" value="HELICASE_ATP_BIND_1"/>
    <property type="match status" value="1"/>
</dbReference>
<dbReference type="Pfam" id="PF00271">
    <property type="entry name" value="Helicase_C"/>
    <property type="match status" value="1"/>
</dbReference>
<dbReference type="SUPFAM" id="SSF52540">
    <property type="entry name" value="P-loop containing nucleoside triphosphate hydrolases"/>
    <property type="match status" value="1"/>
</dbReference>
<dbReference type="CDD" id="cd00268">
    <property type="entry name" value="DEADc"/>
    <property type="match status" value="1"/>
</dbReference>
<evidence type="ECO:0000256" key="5">
    <source>
        <dbReference type="ARBA" id="ARBA00038437"/>
    </source>
</evidence>
<dbReference type="SMART" id="SM00490">
    <property type="entry name" value="HELICc"/>
    <property type="match status" value="1"/>
</dbReference>
<dbReference type="Gene3D" id="3.40.50.300">
    <property type="entry name" value="P-loop containing nucleotide triphosphate hydrolases"/>
    <property type="match status" value="2"/>
</dbReference>
<keyword evidence="12" id="KW-1185">Reference proteome</keyword>
<evidence type="ECO:0000313" key="11">
    <source>
        <dbReference type="EMBL" id="MDF0480406.1"/>
    </source>
</evidence>
<dbReference type="Proteomes" id="UP001147148">
    <property type="component" value="Unassembled WGS sequence"/>
</dbReference>
<evidence type="ECO:0000259" key="8">
    <source>
        <dbReference type="PROSITE" id="PS51192"/>
    </source>
</evidence>
<dbReference type="PANTHER" id="PTHR47959">
    <property type="entry name" value="ATP-DEPENDENT RNA HELICASE RHLE-RELATED"/>
    <property type="match status" value="1"/>
</dbReference>
<dbReference type="PANTHER" id="PTHR47959:SF1">
    <property type="entry name" value="ATP-DEPENDENT RNA HELICASE DBPA"/>
    <property type="match status" value="1"/>
</dbReference>
<evidence type="ECO:0000313" key="12">
    <source>
        <dbReference type="Proteomes" id="UP001147148"/>
    </source>
</evidence>
<dbReference type="CDD" id="cd18787">
    <property type="entry name" value="SF2_C_DEAD"/>
    <property type="match status" value="1"/>
</dbReference>
<feature type="short sequence motif" description="Q motif" evidence="6">
    <location>
        <begin position="4"/>
        <end position="32"/>
    </location>
</feature>